<proteinExistence type="predicted"/>
<accession>A0ABR0K671</accession>
<sequence length="167" mass="18682">MRRQEGLTIDDFHPQWRVPMPIPLDAATRFDFLQEPTQCTNARKKKKQQREIPRTPEEATQSSMNSDVRLGQRVRSHRALLQSSQAQSSQLDEDEAVLADDNLSSSDEIFLTQDVGDSDEDLDELALSPPAEVQPPAKRRASTKTTGRGTARGGTARGTARRRGNRQ</sequence>
<evidence type="ECO:0000313" key="3">
    <source>
        <dbReference type="Proteomes" id="UP001345013"/>
    </source>
</evidence>
<evidence type="ECO:0000313" key="2">
    <source>
        <dbReference type="EMBL" id="KAK5087255.1"/>
    </source>
</evidence>
<evidence type="ECO:0000256" key="1">
    <source>
        <dbReference type="SAM" id="MobiDB-lite"/>
    </source>
</evidence>
<organism evidence="2 3">
    <name type="scientific">Lithohypha guttulata</name>
    <dbReference type="NCBI Taxonomy" id="1690604"/>
    <lineage>
        <taxon>Eukaryota</taxon>
        <taxon>Fungi</taxon>
        <taxon>Dikarya</taxon>
        <taxon>Ascomycota</taxon>
        <taxon>Pezizomycotina</taxon>
        <taxon>Eurotiomycetes</taxon>
        <taxon>Chaetothyriomycetidae</taxon>
        <taxon>Chaetothyriales</taxon>
        <taxon>Trichomeriaceae</taxon>
        <taxon>Lithohypha</taxon>
    </lineage>
</organism>
<feature type="region of interest" description="Disordered" evidence="1">
    <location>
        <begin position="35"/>
        <end position="167"/>
    </location>
</feature>
<protein>
    <submittedName>
        <fullName evidence="2">Uncharacterized protein</fullName>
    </submittedName>
</protein>
<reference evidence="2 3" key="1">
    <citation type="submission" date="2023-08" db="EMBL/GenBank/DDBJ databases">
        <title>Black Yeasts Isolated from many extreme environments.</title>
        <authorList>
            <person name="Coleine C."/>
            <person name="Stajich J.E."/>
            <person name="Selbmann L."/>
        </authorList>
    </citation>
    <scope>NUCLEOTIDE SEQUENCE [LARGE SCALE GENOMIC DNA]</scope>
    <source>
        <strain evidence="2 3">CCFEE 5885</strain>
    </source>
</reference>
<gene>
    <name evidence="2" type="ORF">LTR24_006895</name>
</gene>
<dbReference type="EMBL" id="JAVRRG010000095">
    <property type="protein sequence ID" value="KAK5087255.1"/>
    <property type="molecule type" value="Genomic_DNA"/>
</dbReference>
<keyword evidence="3" id="KW-1185">Reference proteome</keyword>
<feature type="compositionally biased region" description="Low complexity" evidence="1">
    <location>
        <begin position="79"/>
        <end position="90"/>
    </location>
</feature>
<dbReference type="Proteomes" id="UP001345013">
    <property type="component" value="Unassembled WGS sequence"/>
</dbReference>
<comment type="caution">
    <text evidence="2">The sequence shown here is derived from an EMBL/GenBank/DDBJ whole genome shotgun (WGS) entry which is preliminary data.</text>
</comment>
<name>A0ABR0K671_9EURO</name>